<dbReference type="AlphaFoldDB" id="A0AAU9CG23"/>
<feature type="domain" description="NAD-dependent epimerase/dehydratase" evidence="1">
    <location>
        <begin position="5"/>
        <end position="227"/>
    </location>
</feature>
<reference evidence="2 3" key="1">
    <citation type="submission" date="2021-12" db="EMBL/GenBank/DDBJ databases">
        <title>Genome sequencing of bacteria with rrn-lacking chromosome and rrn-plasmid.</title>
        <authorList>
            <person name="Anda M."/>
            <person name="Iwasaki W."/>
        </authorList>
    </citation>
    <scope>NUCLEOTIDE SEQUENCE [LARGE SCALE GENOMIC DNA]</scope>
    <source>
        <strain evidence="2 3">DSM 100852</strain>
    </source>
</reference>
<dbReference type="RefSeq" id="WP_338393036.1">
    <property type="nucleotide sequence ID" value="NZ_AP025314.1"/>
</dbReference>
<dbReference type="EMBL" id="AP025314">
    <property type="protein sequence ID" value="BDD07726.1"/>
    <property type="molecule type" value="Genomic_DNA"/>
</dbReference>
<dbReference type="KEGG" id="fax:FUAX_01580"/>
<dbReference type="InterPro" id="IPR001509">
    <property type="entry name" value="Epimerase_deHydtase"/>
</dbReference>
<dbReference type="SUPFAM" id="SSF51735">
    <property type="entry name" value="NAD(P)-binding Rossmann-fold domains"/>
    <property type="match status" value="1"/>
</dbReference>
<gene>
    <name evidence="2" type="ORF">FUAX_01580</name>
</gene>
<dbReference type="Gene3D" id="3.40.50.720">
    <property type="entry name" value="NAD(P)-binding Rossmann-like Domain"/>
    <property type="match status" value="1"/>
</dbReference>
<keyword evidence="3" id="KW-1185">Reference proteome</keyword>
<protein>
    <recommendedName>
        <fullName evidence="1">NAD-dependent epimerase/dehydratase domain-containing protein</fullName>
    </recommendedName>
</protein>
<evidence type="ECO:0000259" key="1">
    <source>
        <dbReference type="Pfam" id="PF01370"/>
    </source>
</evidence>
<proteinExistence type="predicted"/>
<dbReference type="GO" id="GO:0005737">
    <property type="term" value="C:cytoplasm"/>
    <property type="evidence" value="ECO:0007669"/>
    <property type="project" value="TreeGrafter"/>
</dbReference>
<sequence>MKKSLITGANGHLGYNLTRLLCDEGLSVKAGIRNMKNREALDKLGCEVAHVDIMDKDSMSRAFEGVSDVYAVGAAFRMWAKNPKKEIYDKNVAGTRLLFETARSCGVRNIVYISSIAALDFSRLPAREANGYNKDRRNWYYNSKNDSDKLALELGRKFGIRTVVLLPSTMIGGEVHKLSYSNKLVWQIVSGEVPVDTNISVNWIDVRDVALACLEAMRNGRNGERYILANEKHTTIQDSIRVARKLYPEAGIPLPKKLPKPMLYGIATLMELGSKLTGKEPLLQREYLDMFYGLKQDFDISKARKELDFRPTPSNVALRNALRYLKEDWKGAVV</sequence>
<dbReference type="InterPro" id="IPR051783">
    <property type="entry name" value="NAD(P)-dependent_oxidoreduct"/>
</dbReference>
<organism evidence="2 3">
    <name type="scientific">Fulvitalea axinellae</name>
    <dbReference type="NCBI Taxonomy" id="1182444"/>
    <lineage>
        <taxon>Bacteria</taxon>
        <taxon>Pseudomonadati</taxon>
        <taxon>Bacteroidota</taxon>
        <taxon>Cytophagia</taxon>
        <taxon>Cytophagales</taxon>
        <taxon>Persicobacteraceae</taxon>
        <taxon>Fulvitalea</taxon>
    </lineage>
</organism>
<name>A0AAU9CG23_9BACT</name>
<dbReference type="InterPro" id="IPR036291">
    <property type="entry name" value="NAD(P)-bd_dom_sf"/>
</dbReference>
<dbReference type="GO" id="GO:0004029">
    <property type="term" value="F:aldehyde dehydrogenase (NAD+) activity"/>
    <property type="evidence" value="ECO:0007669"/>
    <property type="project" value="TreeGrafter"/>
</dbReference>
<dbReference type="Pfam" id="PF01370">
    <property type="entry name" value="Epimerase"/>
    <property type="match status" value="1"/>
</dbReference>
<evidence type="ECO:0000313" key="2">
    <source>
        <dbReference type="EMBL" id="BDD07726.1"/>
    </source>
</evidence>
<dbReference type="Proteomes" id="UP001348817">
    <property type="component" value="Chromosome"/>
</dbReference>
<evidence type="ECO:0000313" key="3">
    <source>
        <dbReference type="Proteomes" id="UP001348817"/>
    </source>
</evidence>
<dbReference type="PANTHER" id="PTHR48079:SF6">
    <property type="entry name" value="NAD(P)-BINDING DOMAIN-CONTAINING PROTEIN-RELATED"/>
    <property type="match status" value="1"/>
</dbReference>
<accession>A0AAU9CG23</accession>
<dbReference type="PANTHER" id="PTHR48079">
    <property type="entry name" value="PROTEIN YEEZ"/>
    <property type="match status" value="1"/>
</dbReference>